<dbReference type="SMART" id="SM00948">
    <property type="entry name" value="Proteasome_A_N"/>
    <property type="match status" value="1"/>
</dbReference>
<comment type="similarity">
    <text evidence="3 4">Belongs to the peptidase T1A family.</text>
</comment>
<proteinExistence type="inferred from homology"/>
<evidence type="ECO:0000313" key="7">
    <source>
        <dbReference type="EMBL" id="WZN61461.1"/>
    </source>
</evidence>
<accession>A0A7S3C8U8</accession>
<comment type="subunit">
    <text evidence="4">The 20S proteasome core is composed of 28 subunits that are arranged in four stacked rings, resulting in a barrel-shaped structure. The two end rings are each formed by seven alpha subunits, and the two central rings are each formed by seven beta subunits.</text>
</comment>
<sequence length="233" mass="25604">MSAKYDRAITVFSPDGHLFQVEYAMEAVKRGTTAVGVRGKDSVVIAVERKATAKLQDASTVRKLVQIDENTSLVFAGLLADARTLIDRARVEAQSYKLTMDESPPVEHVARHIANIQQKYTQSGGVRPFGVSTFVTGFDGDTPRLYQTDPSGIFSEWKANAVGRNSKQIREYLEKNFEDTEGRATQVLAVKALTEMVEPSSKNFDVAVITKGNQATYVPTEEVDAILKELADA</sequence>
<organism evidence="6">
    <name type="scientific">Chloropicon roscoffensis</name>
    <dbReference type="NCBI Taxonomy" id="1461544"/>
    <lineage>
        <taxon>Eukaryota</taxon>
        <taxon>Viridiplantae</taxon>
        <taxon>Chlorophyta</taxon>
        <taxon>Chloropicophyceae</taxon>
        <taxon>Chloropicales</taxon>
        <taxon>Chloropicaceae</taxon>
        <taxon>Chloropicon</taxon>
    </lineage>
</organism>
<protein>
    <recommendedName>
        <fullName evidence="4">Proteasome subunit alpha type</fullName>
    </recommendedName>
</protein>
<dbReference type="GO" id="GO:0005737">
    <property type="term" value="C:cytoplasm"/>
    <property type="evidence" value="ECO:0007669"/>
    <property type="project" value="UniProtKB-SubCell"/>
</dbReference>
<dbReference type="AlphaFoldDB" id="A0A7S3C8U8"/>
<evidence type="ECO:0000256" key="4">
    <source>
        <dbReference type="RuleBase" id="RU000551"/>
    </source>
</evidence>
<evidence type="ECO:0000313" key="8">
    <source>
        <dbReference type="Proteomes" id="UP001472866"/>
    </source>
</evidence>
<dbReference type="EMBL" id="HBHZ01003080">
    <property type="protein sequence ID" value="CAE0189319.1"/>
    <property type="molecule type" value="Transcribed_RNA"/>
</dbReference>
<dbReference type="PANTHER" id="PTHR11599">
    <property type="entry name" value="PROTEASOME SUBUNIT ALPHA/BETA"/>
    <property type="match status" value="1"/>
</dbReference>
<reference evidence="6" key="1">
    <citation type="submission" date="2021-01" db="EMBL/GenBank/DDBJ databases">
        <authorList>
            <person name="Corre E."/>
            <person name="Pelletier E."/>
            <person name="Niang G."/>
            <person name="Scheremetjew M."/>
            <person name="Finn R."/>
            <person name="Kale V."/>
            <person name="Holt S."/>
            <person name="Cochrane G."/>
            <person name="Meng A."/>
            <person name="Brown T."/>
            <person name="Cohen L."/>
        </authorList>
    </citation>
    <scope>NUCLEOTIDE SEQUENCE</scope>
    <source>
        <strain evidence="6">RCC1871</strain>
    </source>
</reference>
<dbReference type="InterPro" id="IPR023332">
    <property type="entry name" value="Proteasome_alpha-type"/>
</dbReference>
<keyword evidence="2 3" id="KW-0647">Proteasome</keyword>
<gene>
    <name evidence="6" type="ORF">CROS1456_LOCUS2390</name>
    <name evidence="7" type="ORF">HKI87_04g29960</name>
</gene>
<dbReference type="Proteomes" id="UP001472866">
    <property type="component" value="Chromosome 04"/>
</dbReference>
<feature type="domain" description="Proteasome alpha-type subunits" evidence="5">
    <location>
        <begin position="5"/>
        <end position="27"/>
    </location>
</feature>
<dbReference type="GO" id="GO:0019773">
    <property type="term" value="C:proteasome core complex, alpha-subunit complex"/>
    <property type="evidence" value="ECO:0007669"/>
    <property type="project" value="UniProtKB-UniRule"/>
</dbReference>
<evidence type="ECO:0000313" key="6">
    <source>
        <dbReference type="EMBL" id="CAE0189319.1"/>
    </source>
</evidence>
<evidence type="ECO:0000256" key="2">
    <source>
        <dbReference type="ARBA" id="ARBA00022942"/>
    </source>
</evidence>
<dbReference type="Gene3D" id="3.60.20.10">
    <property type="entry name" value="Glutamine Phosphoribosylpyrophosphate, subunit 1, domain 1"/>
    <property type="match status" value="1"/>
</dbReference>
<dbReference type="PROSITE" id="PS00388">
    <property type="entry name" value="PROTEASOME_ALPHA_1"/>
    <property type="match status" value="1"/>
</dbReference>
<keyword evidence="8" id="KW-1185">Reference proteome</keyword>
<comment type="subcellular location">
    <subcellularLocation>
        <location evidence="4">Cytoplasm</location>
    </subcellularLocation>
    <subcellularLocation>
        <location evidence="4">Nucleus</location>
    </subcellularLocation>
</comment>
<name>A0A7S3C8U8_9CHLO</name>
<dbReference type="EMBL" id="CP151504">
    <property type="protein sequence ID" value="WZN61461.1"/>
    <property type="molecule type" value="Genomic_DNA"/>
</dbReference>
<reference evidence="7 8" key="2">
    <citation type="submission" date="2024-03" db="EMBL/GenBank/DDBJ databases">
        <title>Complete genome sequence of the green alga Chloropicon roscoffensis RCC1871.</title>
        <authorList>
            <person name="Lemieux C."/>
            <person name="Pombert J.-F."/>
            <person name="Otis C."/>
            <person name="Turmel M."/>
        </authorList>
    </citation>
    <scope>NUCLEOTIDE SEQUENCE [LARGE SCALE GENOMIC DNA]</scope>
    <source>
        <strain evidence="7 8">RCC1871</strain>
    </source>
</reference>
<dbReference type="PROSITE" id="PS51475">
    <property type="entry name" value="PROTEASOME_ALPHA_2"/>
    <property type="match status" value="1"/>
</dbReference>
<evidence type="ECO:0000259" key="5">
    <source>
        <dbReference type="PROSITE" id="PS00388"/>
    </source>
</evidence>
<dbReference type="CDD" id="cd03755">
    <property type="entry name" value="proteasome_alpha_type_7"/>
    <property type="match status" value="1"/>
</dbReference>
<dbReference type="InterPro" id="IPR000426">
    <property type="entry name" value="Proteasome_asu_N"/>
</dbReference>
<dbReference type="NCBIfam" id="NF003075">
    <property type="entry name" value="PRK03996.1"/>
    <property type="match status" value="1"/>
</dbReference>
<dbReference type="InterPro" id="IPR001353">
    <property type="entry name" value="Proteasome_sua/b"/>
</dbReference>
<comment type="function">
    <text evidence="4">The proteasome is a multicatalytic proteinase complex which is characterized by its ability to cleave peptides with Arg, Phe, Tyr, Leu, and Glu adjacent to the leaving group at neutral or slightly basic pH.</text>
</comment>
<evidence type="ECO:0000256" key="1">
    <source>
        <dbReference type="ARBA" id="ARBA00022490"/>
    </source>
</evidence>
<dbReference type="FunFam" id="3.60.20.10:FF:000004">
    <property type="entry name" value="Proteasome subunit alpha type-4"/>
    <property type="match status" value="1"/>
</dbReference>
<dbReference type="InterPro" id="IPR029055">
    <property type="entry name" value="Ntn_hydrolases_N"/>
</dbReference>
<dbReference type="Pfam" id="PF10584">
    <property type="entry name" value="Proteasome_A_N"/>
    <property type="match status" value="1"/>
</dbReference>
<dbReference type="GO" id="GO:0005634">
    <property type="term" value="C:nucleus"/>
    <property type="evidence" value="ECO:0007669"/>
    <property type="project" value="UniProtKB-SubCell"/>
</dbReference>
<dbReference type="Pfam" id="PF00227">
    <property type="entry name" value="Proteasome"/>
    <property type="match status" value="1"/>
</dbReference>
<keyword evidence="4" id="KW-0539">Nucleus</keyword>
<evidence type="ECO:0000256" key="3">
    <source>
        <dbReference type="PROSITE-ProRule" id="PRU00808"/>
    </source>
</evidence>
<dbReference type="InterPro" id="IPR050115">
    <property type="entry name" value="Proteasome_alpha"/>
</dbReference>
<dbReference type="SUPFAM" id="SSF56235">
    <property type="entry name" value="N-terminal nucleophile aminohydrolases (Ntn hydrolases)"/>
    <property type="match status" value="1"/>
</dbReference>
<keyword evidence="1 4" id="KW-0963">Cytoplasm</keyword>
<dbReference type="GO" id="GO:0006511">
    <property type="term" value="P:ubiquitin-dependent protein catabolic process"/>
    <property type="evidence" value="ECO:0007669"/>
    <property type="project" value="InterPro"/>
</dbReference>